<evidence type="ECO:0000313" key="2">
    <source>
        <dbReference type="Proteomes" id="UP000183053"/>
    </source>
</evidence>
<dbReference type="AlphaFoldDB" id="A0A1H1DF40"/>
<dbReference type="PANTHER" id="PTHR31793:SF24">
    <property type="entry name" value="LONG-CHAIN ACYL-COA THIOESTERASE FADM"/>
    <property type="match status" value="1"/>
</dbReference>
<dbReference type="Pfam" id="PF13279">
    <property type="entry name" value="4HBT_2"/>
    <property type="match status" value="1"/>
</dbReference>
<dbReference type="CDD" id="cd00586">
    <property type="entry name" value="4HBT"/>
    <property type="match status" value="1"/>
</dbReference>
<dbReference type="InterPro" id="IPR029069">
    <property type="entry name" value="HotDog_dom_sf"/>
</dbReference>
<dbReference type="PANTHER" id="PTHR31793">
    <property type="entry name" value="4-HYDROXYBENZOYL-COA THIOESTERASE FAMILY MEMBER"/>
    <property type="match status" value="1"/>
</dbReference>
<keyword evidence="1" id="KW-0378">Hydrolase</keyword>
<accession>A0A1H1DF40</accession>
<dbReference type="OrthoDB" id="9799036at2"/>
<dbReference type="SUPFAM" id="SSF54637">
    <property type="entry name" value="Thioesterase/thiol ester dehydrase-isomerase"/>
    <property type="match status" value="1"/>
</dbReference>
<evidence type="ECO:0000313" key="1">
    <source>
        <dbReference type="EMBL" id="SDQ75121.1"/>
    </source>
</evidence>
<keyword evidence="2" id="KW-1185">Reference proteome</keyword>
<protein>
    <submittedName>
        <fullName evidence="1">Acyl-CoA thioester hydrolase</fullName>
    </submittedName>
</protein>
<dbReference type="Proteomes" id="UP000183053">
    <property type="component" value="Unassembled WGS sequence"/>
</dbReference>
<reference evidence="2" key="1">
    <citation type="submission" date="2016-10" db="EMBL/GenBank/DDBJ databases">
        <authorList>
            <person name="Varghese N."/>
            <person name="Submissions S."/>
        </authorList>
    </citation>
    <scope>NUCLEOTIDE SEQUENCE [LARGE SCALE GENOMIC DNA]</scope>
    <source>
        <strain evidence="2">DSM 44142</strain>
    </source>
</reference>
<dbReference type="EMBL" id="FNLF01000002">
    <property type="protein sequence ID" value="SDQ75121.1"/>
    <property type="molecule type" value="Genomic_DNA"/>
</dbReference>
<dbReference type="Gene3D" id="3.10.129.10">
    <property type="entry name" value="Hotdog Thioesterase"/>
    <property type="match status" value="1"/>
</dbReference>
<name>A0A1H1DF40_9ACTN</name>
<sequence length="158" mass="17532">MTDYSFTAAGVTGVRSVSDDGAASLTVPVDVRWSDMDVYQHINNARMVTLLEEARIPLLFAPDSPTRDLLDGLLLAKLEVEYRGQLRHQDSPLRITLWTSAVRAADFVVHHEVRPAGAALDTAPAVLAQVRLAAFDVAEQRVRRLSGEQRDYLKSFSR</sequence>
<dbReference type="STRING" id="47312.SAMN04489765_1700"/>
<dbReference type="GO" id="GO:0047617">
    <property type="term" value="F:fatty acyl-CoA hydrolase activity"/>
    <property type="evidence" value="ECO:0007669"/>
    <property type="project" value="TreeGrafter"/>
</dbReference>
<organism evidence="1 2">
    <name type="scientific">Tsukamurella pulmonis</name>
    <dbReference type="NCBI Taxonomy" id="47312"/>
    <lineage>
        <taxon>Bacteria</taxon>
        <taxon>Bacillati</taxon>
        <taxon>Actinomycetota</taxon>
        <taxon>Actinomycetes</taxon>
        <taxon>Mycobacteriales</taxon>
        <taxon>Tsukamurellaceae</taxon>
        <taxon>Tsukamurella</taxon>
    </lineage>
</organism>
<proteinExistence type="predicted"/>
<gene>
    <name evidence="1" type="ORF">SAMN04489765_1700</name>
</gene>
<dbReference type="InterPro" id="IPR050563">
    <property type="entry name" value="4-hydroxybenzoyl-CoA_TE"/>
</dbReference>